<dbReference type="InterPro" id="IPR046346">
    <property type="entry name" value="Aminoacid_DH-like_N_sf"/>
</dbReference>
<dbReference type="SMART" id="SM01274">
    <property type="entry name" value="malic"/>
    <property type="match status" value="1"/>
</dbReference>
<dbReference type="FunFam" id="3.40.50.720:FF:000095">
    <property type="entry name" value="NADP-dependent malic enzyme"/>
    <property type="match status" value="1"/>
</dbReference>
<gene>
    <name evidence="7" type="ORF">Acaty_c0797</name>
</gene>
<dbReference type="InterPro" id="IPR036291">
    <property type="entry name" value="NAD(P)-bd_dom_sf"/>
</dbReference>
<dbReference type="eggNOG" id="COG0281">
    <property type="taxonomic scope" value="Bacteria"/>
</dbReference>
<dbReference type="Gene3D" id="3.40.50.720">
    <property type="entry name" value="NAD(P)-binding Rossmann-like Domain"/>
    <property type="match status" value="1"/>
</dbReference>
<name>A0A059ZNZ0_ACICK</name>
<evidence type="ECO:0000313" key="8">
    <source>
        <dbReference type="Proteomes" id="UP000005522"/>
    </source>
</evidence>
<dbReference type="RefSeq" id="WP_082179237.1">
    <property type="nucleotide sequence ID" value="NZ_CP005986.1"/>
</dbReference>
<sequence length="426" mass="45041">MADAKSARSPDIGGGAADAQRAEALRSRALAYHAAAPAGKLAIEVTKPCTTQAQLSLAYTPGVAAPVREIARDPEFAYDYTAKGNLVAVVTNGTAVLGLGRVGPLAGKPVMEGKAVLFKHFAGIDAFDIEVEARDADHLIDVVTAIAPGLGGINLEDIAAPDCFRVERELQERLDIPVFHDDQHGTAVIVAAALRNALIVQEKNLESVKVAIVGAGAAGVAIARMLQSMGVQRCFLSDVHGVLHRGRKDLSPWHDDLAVAPEDWTLAEMLADADVVIGVAVRGAIPEAALPTLAPRPVVFALANPDPEIDPRRVRQLRPDAVIATGRSDLPNQVNNALGFPYLFRGALDCRARRIDTGMLLAAVDALADLAREPVSDAVLAAYDLAPDSLRFGPEYIIPKALDPRLRERVAAAVAAAARRSGQARR</sequence>
<proteinExistence type="predicted"/>
<dbReference type="SUPFAM" id="SSF53223">
    <property type="entry name" value="Aminoacid dehydrogenase-like, N-terminal domain"/>
    <property type="match status" value="1"/>
</dbReference>
<organism evidence="7 8">
    <name type="scientific">Acidithiobacillus caldus (strain ATCC 51756 / DSM 8584 / KU)</name>
    <dbReference type="NCBI Taxonomy" id="637389"/>
    <lineage>
        <taxon>Bacteria</taxon>
        <taxon>Pseudomonadati</taxon>
        <taxon>Pseudomonadota</taxon>
        <taxon>Acidithiobacillia</taxon>
        <taxon>Acidithiobacillales</taxon>
        <taxon>Acidithiobacillaceae</taxon>
        <taxon>Acidithiobacillus</taxon>
    </lineage>
</organism>
<dbReference type="PANTHER" id="PTHR43237:SF4">
    <property type="entry name" value="NADP-DEPENDENT MALIC ENZYME"/>
    <property type="match status" value="1"/>
</dbReference>
<dbReference type="SUPFAM" id="SSF51735">
    <property type="entry name" value="NAD(P)-binding Rossmann-fold domains"/>
    <property type="match status" value="1"/>
</dbReference>
<dbReference type="InterPro" id="IPR012302">
    <property type="entry name" value="Malic_NAD-bd"/>
</dbReference>
<feature type="domain" description="Malic enzyme NAD-binding" evidence="5">
    <location>
        <begin position="183"/>
        <end position="419"/>
    </location>
</feature>
<dbReference type="EMBL" id="CP005986">
    <property type="protein sequence ID" value="AIA54674.1"/>
    <property type="molecule type" value="Genomic_DNA"/>
</dbReference>
<dbReference type="GO" id="GO:0004473">
    <property type="term" value="F:malate dehydrogenase (decarboxylating) (NADP+) activity"/>
    <property type="evidence" value="ECO:0007669"/>
    <property type="project" value="UniProtKB-EC"/>
</dbReference>
<dbReference type="Proteomes" id="UP000005522">
    <property type="component" value="Chromosome"/>
</dbReference>
<dbReference type="PANTHER" id="PTHR43237">
    <property type="entry name" value="NADP-DEPENDENT MALIC ENZYME"/>
    <property type="match status" value="1"/>
</dbReference>
<dbReference type="GO" id="GO:0046872">
    <property type="term" value="F:metal ion binding"/>
    <property type="evidence" value="ECO:0007669"/>
    <property type="project" value="UniProtKB-KW"/>
</dbReference>
<dbReference type="Pfam" id="PF03949">
    <property type="entry name" value="Malic_M"/>
    <property type="match status" value="1"/>
</dbReference>
<evidence type="ECO:0000256" key="1">
    <source>
        <dbReference type="ARBA" id="ARBA00001936"/>
    </source>
</evidence>
<dbReference type="SMART" id="SM00919">
    <property type="entry name" value="Malic_M"/>
    <property type="match status" value="1"/>
</dbReference>
<dbReference type="GO" id="GO:0051287">
    <property type="term" value="F:NAD binding"/>
    <property type="evidence" value="ECO:0007669"/>
    <property type="project" value="InterPro"/>
</dbReference>
<dbReference type="HOGENOM" id="CLU_034446_2_1_6"/>
<evidence type="ECO:0000313" key="7">
    <source>
        <dbReference type="EMBL" id="AIA54674.1"/>
    </source>
</evidence>
<evidence type="ECO:0000256" key="4">
    <source>
        <dbReference type="ARBA" id="ARBA00023002"/>
    </source>
</evidence>
<dbReference type="InterPro" id="IPR012301">
    <property type="entry name" value="Malic_N_dom"/>
</dbReference>
<dbReference type="Gene3D" id="3.40.50.10380">
    <property type="entry name" value="Malic enzyme, N-terminal domain"/>
    <property type="match status" value="1"/>
</dbReference>
<keyword evidence="3" id="KW-0479">Metal-binding</keyword>
<evidence type="ECO:0000259" key="6">
    <source>
        <dbReference type="SMART" id="SM01274"/>
    </source>
</evidence>
<reference evidence="7 8" key="1">
    <citation type="journal article" date="2009" name="J. Bacteriol.">
        <title>Draft genome sequence of the extremely acidophilic bacterium Acidithiobacillus caldus ATCC 51756 reveals metabolic versatility in the genus Acidithiobacillus.</title>
        <authorList>
            <person name="Valdes J."/>
            <person name="Quatrini R."/>
            <person name="Hallberg K."/>
            <person name="Dopson M."/>
            <person name="Valenzuela P.D."/>
            <person name="Holmes D.S."/>
        </authorList>
    </citation>
    <scope>NUCLEOTIDE SEQUENCE [LARGE SCALE GENOMIC DNA]</scope>
    <source>
        <strain evidence="8">ATCC 51756 / DSM 8584 / KU</strain>
    </source>
</reference>
<dbReference type="FunFam" id="3.40.50.10380:FF:000003">
    <property type="entry name" value="NADP-dependent malic enzyme"/>
    <property type="match status" value="1"/>
</dbReference>
<dbReference type="Pfam" id="PF00390">
    <property type="entry name" value="malic"/>
    <property type="match status" value="1"/>
</dbReference>
<comment type="cofactor">
    <cofactor evidence="1">
        <name>Mn(2+)</name>
        <dbReference type="ChEBI" id="CHEBI:29035"/>
    </cofactor>
</comment>
<dbReference type="AlphaFoldDB" id="A0A059ZNZ0"/>
<accession>A0A059ZNZ0</accession>
<dbReference type="EC" id="1.1.1.40" evidence="7"/>
<dbReference type="InterPro" id="IPR051674">
    <property type="entry name" value="Malate_Decarboxylase"/>
</dbReference>
<comment type="cofactor">
    <cofactor evidence="2">
        <name>Mg(2+)</name>
        <dbReference type="ChEBI" id="CHEBI:18420"/>
    </cofactor>
</comment>
<feature type="domain" description="Malic enzyme N-terminal" evidence="6">
    <location>
        <begin position="38"/>
        <end position="171"/>
    </location>
</feature>
<evidence type="ECO:0000256" key="3">
    <source>
        <dbReference type="ARBA" id="ARBA00022723"/>
    </source>
</evidence>
<protein>
    <submittedName>
        <fullName evidence="7">NADP-dependent malic enzyme</fullName>
        <ecNumber evidence="7">1.1.1.40</ecNumber>
    </submittedName>
</protein>
<evidence type="ECO:0000259" key="5">
    <source>
        <dbReference type="SMART" id="SM00919"/>
    </source>
</evidence>
<keyword evidence="4 7" id="KW-0560">Oxidoreductase</keyword>
<dbReference type="InterPro" id="IPR037062">
    <property type="entry name" value="Malic_N_dom_sf"/>
</dbReference>
<dbReference type="KEGG" id="acz:Acaty_c0797"/>
<evidence type="ECO:0000256" key="2">
    <source>
        <dbReference type="ARBA" id="ARBA00001946"/>
    </source>
</evidence>